<dbReference type="AlphaFoldDB" id="A0AA94Y493"/>
<gene>
    <name evidence="2" type="ORF">NXW23_16340</name>
</gene>
<keyword evidence="1" id="KW-1133">Transmembrane helix</keyword>
<feature type="transmembrane region" description="Helical" evidence="1">
    <location>
        <begin position="266"/>
        <end position="284"/>
    </location>
</feature>
<feature type="transmembrane region" description="Helical" evidence="1">
    <location>
        <begin position="244"/>
        <end position="260"/>
    </location>
</feature>
<name>A0AA94Y493_9BACE</name>
<proteinExistence type="predicted"/>
<evidence type="ECO:0000313" key="2">
    <source>
        <dbReference type="EMBL" id="UVQ98752.1"/>
    </source>
</evidence>
<dbReference type="RefSeq" id="WP_252196157.1">
    <property type="nucleotide sequence ID" value="NZ_CAXYLJ010000003.1"/>
</dbReference>
<feature type="transmembrane region" description="Helical" evidence="1">
    <location>
        <begin position="96"/>
        <end position="116"/>
    </location>
</feature>
<dbReference type="Proteomes" id="UP001060260">
    <property type="component" value="Chromosome"/>
</dbReference>
<feature type="transmembrane region" description="Helical" evidence="1">
    <location>
        <begin position="211"/>
        <end position="232"/>
    </location>
</feature>
<protein>
    <submittedName>
        <fullName evidence="2">EpsG family protein</fullName>
    </submittedName>
</protein>
<keyword evidence="1" id="KW-0812">Transmembrane</keyword>
<feature type="transmembrane region" description="Helical" evidence="1">
    <location>
        <begin position="173"/>
        <end position="191"/>
    </location>
</feature>
<sequence length="341" mass="39830">MCFLLLFIFFGFRDLPILNDTAHYYRHVRHLFSNTPFDNTPWYTFDSSSNFEEGFQIFLRIIGLVISKEPYSLIIITSFITTASLLWFLNKSTSHVAFAVFVLMTSTLLLGYYSAIRQSLAVSVSYIFYWCYKNKYYKSAIMCGVVAYFFHHSSVMLILPVVLYHIPFTRRNILLIMATAIVVSLGIYKILSLLGYDDSKYLVTGMEREAVPLAQLLDTLFILACLLFYYIYGNKYKEEIEKDKLYVSFALSALIVNIWALPCLALFRFAMFFSQYAVVLFINSLYQAEADKRLKILKYAVVAILVLRILIVLIYRDEWFHLVPYSFFDFSLEHQKTLFGY</sequence>
<dbReference type="Pfam" id="PF14897">
    <property type="entry name" value="EpsG"/>
    <property type="match status" value="1"/>
</dbReference>
<evidence type="ECO:0000313" key="3">
    <source>
        <dbReference type="Proteomes" id="UP001060260"/>
    </source>
</evidence>
<feature type="transmembrane region" description="Helical" evidence="1">
    <location>
        <begin position="71"/>
        <end position="89"/>
    </location>
</feature>
<feature type="transmembrane region" description="Helical" evidence="1">
    <location>
        <begin position="296"/>
        <end position="315"/>
    </location>
</feature>
<keyword evidence="1" id="KW-0472">Membrane</keyword>
<evidence type="ECO:0000256" key="1">
    <source>
        <dbReference type="SAM" id="Phobius"/>
    </source>
</evidence>
<accession>A0AA94Y493</accession>
<dbReference type="InterPro" id="IPR049458">
    <property type="entry name" value="EpsG-like"/>
</dbReference>
<feature type="transmembrane region" description="Helical" evidence="1">
    <location>
        <begin position="136"/>
        <end position="166"/>
    </location>
</feature>
<dbReference type="EMBL" id="CP103166">
    <property type="protein sequence ID" value="UVQ98752.1"/>
    <property type="molecule type" value="Genomic_DNA"/>
</dbReference>
<reference evidence="2" key="1">
    <citation type="submission" date="2022-08" db="EMBL/GenBank/DDBJ databases">
        <title>Genome Sequencing of Bacteroides fragilis Group Isolates with Nanopore Technology.</title>
        <authorList>
            <person name="Tisza M.J."/>
            <person name="Smith D."/>
            <person name="Dekker J.P."/>
        </authorList>
    </citation>
    <scope>NUCLEOTIDE SEQUENCE</scope>
    <source>
        <strain evidence="2">BFG-474</strain>
    </source>
</reference>
<organism evidence="2 3">
    <name type="scientific">Bacteroides caccae</name>
    <dbReference type="NCBI Taxonomy" id="47678"/>
    <lineage>
        <taxon>Bacteria</taxon>
        <taxon>Pseudomonadati</taxon>
        <taxon>Bacteroidota</taxon>
        <taxon>Bacteroidia</taxon>
        <taxon>Bacteroidales</taxon>
        <taxon>Bacteroidaceae</taxon>
        <taxon>Bacteroides</taxon>
    </lineage>
</organism>